<dbReference type="EMBL" id="JALQCY010000001">
    <property type="protein sequence ID" value="MCK9792314.1"/>
    <property type="molecule type" value="Genomic_DNA"/>
</dbReference>
<evidence type="ECO:0000313" key="2">
    <source>
        <dbReference type="Proteomes" id="UP001651050"/>
    </source>
</evidence>
<dbReference type="RefSeq" id="WP_416342189.1">
    <property type="nucleotide sequence ID" value="NZ_JALQCY010000001.1"/>
</dbReference>
<reference evidence="1 2" key="1">
    <citation type="submission" date="2022-02" db="EMBL/GenBank/DDBJ databases">
        <title>The car tank lid bacteriome: a reservoir of bacteria with potential in bioremediation of fuel.</title>
        <authorList>
            <person name="Vidal-Verdu A."/>
            <person name="Gomez-Martinez D."/>
            <person name="Latorre-Perez A."/>
            <person name="Pereto J."/>
            <person name="Porcar M."/>
        </authorList>
    </citation>
    <scope>NUCLEOTIDE SEQUENCE [LARGE SCALE GENOMIC DNA]</scope>
    <source>
        <strain evidence="1 2">4D.3</strain>
    </source>
</reference>
<accession>A0ABT0IYJ7</accession>
<comment type="caution">
    <text evidence="1">The sequence shown here is derived from an EMBL/GenBank/DDBJ whole genome shotgun (WGS) entry which is preliminary data.</text>
</comment>
<keyword evidence="2" id="KW-1185">Reference proteome</keyword>
<gene>
    <name evidence="1" type="ORF">M1843_00955</name>
</gene>
<protein>
    <submittedName>
        <fullName evidence="1">Uncharacterized protein</fullName>
    </submittedName>
</protein>
<dbReference type="Proteomes" id="UP001651050">
    <property type="component" value="Unassembled WGS sequence"/>
</dbReference>
<evidence type="ECO:0000313" key="1">
    <source>
        <dbReference type="EMBL" id="MCK9792314.1"/>
    </source>
</evidence>
<sequence>MSPTEDAASPTLASLVDENGDGWIYDADPSWIGGEHLDVVSDHVQLSRDADAEPAEAFTVSATLAVAFEHLVPLDVDADDEWEWLNSRWDRICDFFDDLFEAPTVQLHDEVIHVTFFSVAVPADATLADALTELRRWTDVEAFVSLLTTDPEGTDRFPNELAHRLERSVGHSEGSRS</sequence>
<organism evidence="1 2">
    <name type="scientific">Isoptericola peretonis</name>
    <dbReference type="NCBI Taxonomy" id="2918523"/>
    <lineage>
        <taxon>Bacteria</taxon>
        <taxon>Bacillati</taxon>
        <taxon>Actinomycetota</taxon>
        <taxon>Actinomycetes</taxon>
        <taxon>Micrococcales</taxon>
        <taxon>Promicromonosporaceae</taxon>
        <taxon>Isoptericola</taxon>
    </lineage>
</organism>
<proteinExistence type="predicted"/>
<name>A0ABT0IYJ7_9MICO</name>